<evidence type="ECO:0000313" key="2">
    <source>
        <dbReference type="Proteomes" id="UP000824120"/>
    </source>
</evidence>
<proteinExistence type="predicted"/>
<dbReference type="OrthoDB" id="1300727at2759"/>
<reference evidence="1 2" key="1">
    <citation type="submission" date="2020-09" db="EMBL/GenBank/DDBJ databases">
        <title>De no assembly of potato wild relative species, Solanum commersonii.</title>
        <authorList>
            <person name="Cho K."/>
        </authorList>
    </citation>
    <scope>NUCLEOTIDE SEQUENCE [LARGE SCALE GENOMIC DNA]</scope>
    <source>
        <strain evidence="1">LZ3.2</strain>
        <tissue evidence="1">Leaf</tissue>
    </source>
</reference>
<evidence type="ECO:0000313" key="1">
    <source>
        <dbReference type="EMBL" id="KAG5571426.1"/>
    </source>
</evidence>
<dbReference type="AlphaFoldDB" id="A0A9J5W7B5"/>
<dbReference type="EMBL" id="JACXVP010000012">
    <property type="protein sequence ID" value="KAG5571426.1"/>
    <property type="molecule type" value="Genomic_DNA"/>
</dbReference>
<accession>A0A9J5W7B5</accession>
<keyword evidence="2" id="KW-1185">Reference proteome</keyword>
<gene>
    <name evidence="1" type="ORF">H5410_061192</name>
</gene>
<protein>
    <submittedName>
        <fullName evidence="1">Uncharacterized protein</fullName>
    </submittedName>
</protein>
<organism evidence="1 2">
    <name type="scientific">Solanum commersonii</name>
    <name type="common">Commerson's wild potato</name>
    <name type="synonym">Commerson's nightshade</name>
    <dbReference type="NCBI Taxonomy" id="4109"/>
    <lineage>
        <taxon>Eukaryota</taxon>
        <taxon>Viridiplantae</taxon>
        <taxon>Streptophyta</taxon>
        <taxon>Embryophyta</taxon>
        <taxon>Tracheophyta</taxon>
        <taxon>Spermatophyta</taxon>
        <taxon>Magnoliopsida</taxon>
        <taxon>eudicotyledons</taxon>
        <taxon>Gunneridae</taxon>
        <taxon>Pentapetalae</taxon>
        <taxon>asterids</taxon>
        <taxon>lamiids</taxon>
        <taxon>Solanales</taxon>
        <taxon>Solanaceae</taxon>
        <taxon>Solanoideae</taxon>
        <taxon>Solaneae</taxon>
        <taxon>Solanum</taxon>
    </lineage>
</organism>
<name>A0A9J5W7B5_SOLCO</name>
<dbReference type="Proteomes" id="UP000824120">
    <property type="component" value="Chromosome 12"/>
</dbReference>
<sequence length="96" mass="11413">MKEHTLSPILRDRMIKIPPQSTQRLTYNSIQEVPNEGKAIINMDRNQIPNIRLTRCQNENFRIKTASNTHRGLYHLDFRIYEITYYILAHNSELSK</sequence>
<comment type="caution">
    <text evidence="1">The sequence shown here is derived from an EMBL/GenBank/DDBJ whole genome shotgun (WGS) entry which is preliminary data.</text>
</comment>